<gene>
    <name evidence="2" type="ORF">HJG59_001881</name>
</gene>
<organism evidence="2 3">
    <name type="scientific">Molossus molossus</name>
    <name type="common">Pallas' mastiff bat</name>
    <name type="synonym">Vespertilio molossus</name>
    <dbReference type="NCBI Taxonomy" id="27622"/>
    <lineage>
        <taxon>Eukaryota</taxon>
        <taxon>Metazoa</taxon>
        <taxon>Chordata</taxon>
        <taxon>Craniata</taxon>
        <taxon>Vertebrata</taxon>
        <taxon>Euteleostomi</taxon>
        <taxon>Mammalia</taxon>
        <taxon>Eutheria</taxon>
        <taxon>Laurasiatheria</taxon>
        <taxon>Chiroptera</taxon>
        <taxon>Yangochiroptera</taxon>
        <taxon>Molossidae</taxon>
        <taxon>Molossus</taxon>
    </lineage>
</organism>
<evidence type="ECO:0000313" key="3">
    <source>
        <dbReference type="Proteomes" id="UP000550707"/>
    </source>
</evidence>
<keyword evidence="3" id="KW-1185">Reference proteome</keyword>
<feature type="compositionally biased region" description="Basic and acidic residues" evidence="1">
    <location>
        <begin position="311"/>
        <end position="322"/>
    </location>
</feature>
<protein>
    <submittedName>
        <fullName evidence="2">Uncharacterized protein</fullName>
    </submittedName>
</protein>
<evidence type="ECO:0000313" key="2">
    <source>
        <dbReference type="EMBL" id="KAF6499258.1"/>
    </source>
</evidence>
<feature type="region of interest" description="Disordered" evidence="1">
    <location>
        <begin position="1"/>
        <end position="47"/>
    </location>
</feature>
<dbReference type="Pfam" id="PF15256">
    <property type="entry name" value="SPATIAL"/>
    <property type="match status" value="1"/>
</dbReference>
<dbReference type="EMBL" id="JACASF010000001">
    <property type="protein sequence ID" value="KAF6499258.1"/>
    <property type="molecule type" value="Genomic_DNA"/>
</dbReference>
<reference evidence="2 3" key="1">
    <citation type="journal article" date="2020" name="Nature">
        <title>Six reference-quality genomes reveal evolution of bat adaptations.</title>
        <authorList>
            <person name="Jebb D."/>
            <person name="Huang Z."/>
            <person name="Pippel M."/>
            <person name="Hughes G.M."/>
            <person name="Lavrichenko K."/>
            <person name="Devanna P."/>
            <person name="Winkler S."/>
            <person name="Jermiin L.S."/>
            <person name="Skirmuntt E.C."/>
            <person name="Katzourakis A."/>
            <person name="Burkitt-Gray L."/>
            <person name="Ray D.A."/>
            <person name="Sullivan K.A.M."/>
            <person name="Roscito J.G."/>
            <person name="Kirilenko B.M."/>
            <person name="Davalos L.M."/>
            <person name="Corthals A.P."/>
            <person name="Power M.L."/>
            <person name="Jones G."/>
            <person name="Ransome R.D."/>
            <person name="Dechmann D.K.N."/>
            <person name="Locatelli A.G."/>
            <person name="Puechmaille S.J."/>
            <person name="Fedrigo O."/>
            <person name="Jarvis E.D."/>
            <person name="Hiller M."/>
            <person name="Vernes S.C."/>
            <person name="Myers E.W."/>
            <person name="Teeling E.C."/>
        </authorList>
    </citation>
    <scope>NUCLEOTIDE SEQUENCE [LARGE SCALE GENOMIC DNA]</scope>
    <source>
        <strain evidence="2">MMolMol1</strain>
        <tissue evidence="2">Muscle</tissue>
    </source>
</reference>
<dbReference type="PANTHER" id="PTHR33772:SF2">
    <property type="entry name" value="RIKEN CDNA 4930579F01 GENE"/>
    <property type="match status" value="1"/>
</dbReference>
<feature type="compositionally biased region" description="Polar residues" evidence="1">
    <location>
        <begin position="276"/>
        <end position="285"/>
    </location>
</feature>
<name>A0A7J8JR57_MOLMO</name>
<dbReference type="Proteomes" id="UP000550707">
    <property type="component" value="Unassembled WGS sequence"/>
</dbReference>
<dbReference type="InParanoid" id="A0A7J8JR57"/>
<dbReference type="AlphaFoldDB" id="A0A7J8JR57"/>
<feature type="region of interest" description="Disordered" evidence="1">
    <location>
        <begin position="105"/>
        <end position="144"/>
    </location>
</feature>
<proteinExistence type="predicted"/>
<evidence type="ECO:0000256" key="1">
    <source>
        <dbReference type="SAM" id="MobiDB-lite"/>
    </source>
</evidence>
<dbReference type="InterPro" id="IPR037394">
    <property type="entry name" value="TBATA-like"/>
</dbReference>
<sequence length="385" mass="42277">MSTSGSGSKVNKVDPTSAATAERGSQHSTNMSLKPPSSAVQLESKGSHSMARNGSCYLVRHTPHPRRVCHIKGLNNIPICTVNDDENSLGTLWDVDQFNHSEKNKTPFAKCSHPPSTVAPESPVRGVSPAPNSVKVHPPRPHSEPCRKIRECFTTSSENPLGIKKEIKVKNPPSPPKACYTAACCSSEVMSTKTNVQEKTVCIPNYLDQEIKILAKLCNILRTDSLAEVLQWLLHASSKEKEWVSALIHAELAEINLLAGPQRRSISAEPAAVTAKPTQDRSPSNLPAKPKVLTRPREGHQLTRVPSQGSEENKEVPKEAECKPPMFIRRNKMTIPIADYFSKSNSPSSPKSQESISTKPMSARSIQQRCNLSPQRTFSPSTYQR</sequence>
<feature type="compositionally biased region" description="Low complexity" evidence="1">
    <location>
        <begin position="342"/>
        <end position="357"/>
    </location>
</feature>
<accession>A0A7J8JR57</accession>
<dbReference type="PANTHER" id="PTHR33772">
    <property type="entry name" value="THYMUS, BRAIN AND TESTES-ASSOCIATED"/>
    <property type="match status" value="1"/>
</dbReference>
<comment type="caution">
    <text evidence="2">The sequence shown here is derived from an EMBL/GenBank/DDBJ whole genome shotgun (WGS) entry which is preliminary data.</text>
</comment>
<feature type="region of interest" description="Disordered" evidence="1">
    <location>
        <begin position="268"/>
        <end position="385"/>
    </location>
</feature>
<dbReference type="FunCoup" id="A0A7J8JR57">
    <property type="interactions" value="25"/>
</dbReference>
<feature type="compositionally biased region" description="Polar residues" evidence="1">
    <location>
        <begin position="358"/>
        <end position="385"/>
    </location>
</feature>